<feature type="region of interest" description="Disordered" evidence="1">
    <location>
        <begin position="319"/>
        <end position="416"/>
    </location>
</feature>
<feature type="region of interest" description="Disordered" evidence="1">
    <location>
        <begin position="227"/>
        <end position="276"/>
    </location>
</feature>
<feature type="compositionally biased region" description="Basic and acidic residues" evidence="1">
    <location>
        <begin position="325"/>
        <end position="341"/>
    </location>
</feature>
<evidence type="ECO:0000313" key="3">
    <source>
        <dbReference type="Proteomes" id="UP000824540"/>
    </source>
</evidence>
<sequence>MFLCRLDQPGAPVLSPSDSLGGLYLVSPVTVLALACRIPLACSIKAGSAPAANYNSALSELSPQPNHSSSKKNPGLTHPAPYTGLGEEVTVSLKDLSLRRACSLRTSGVDKGDNLAACDPLSLVTLLDKKHGSVVPLAWSSEMESWSPEDDRFSFLRSAPHSFSLCHREGPNRVEIFDITSIPSHRSSISETTCLCDIFGDDCESPALSSSPPSGSIAKREEDEFTLADDTPNDSPGSYHTASCSEQLSDSSETYEDSKEALTPVPSPPTALSEERGASLLVKSCNKDGEMTTAALANCDAEEEHQSLKPWFISETVMITSSGNQKKETNISNKDAQEHPEPLNGPQKPEFSVISGESPREGGSGTFRDRKEREGAEEEQNGEEQGGDQGEGIQEKASYGEQQVELSFSARNRKAP</sequence>
<feature type="compositionally biased region" description="Polar residues" evidence="1">
    <location>
        <begin position="233"/>
        <end position="252"/>
    </location>
</feature>
<gene>
    <name evidence="2" type="ORF">JZ751_007080</name>
</gene>
<evidence type="ECO:0000313" key="2">
    <source>
        <dbReference type="EMBL" id="KAG9346763.1"/>
    </source>
</evidence>
<organism evidence="2 3">
    <name type="scientific">Albula glossodonta</name>
    <name type="common">roundjaw bonefish</name>
    <dbReference type="NCBI Taxonomy" id="121402"/>
    <lineage>
        <taxon>Eukaryota</taxon>
        <taxon>Metazoa</taxon>
        <taxon>Chordata</taxon>
        <taxon>Craniata</taxon>
        <taxon>Vertebrata</taxon>
        <taxon>Euteleostomi</taxon>
        <taxon>Actinopterygii</taxon>
        <taxon>Neopterygii</taxon>
        <taxon>Teleostei</taxon>
        <taxon>Albuliformes</taxon>
        <taxon>Albulidae</taxon>
        <taxon>Albula</taxon>
    </lineage>
</organism>
<name>A0A8T2P059_9TELE</name>
<keyword evidence="3" id="KW-1185">Reference proteome</keyword>
<comment type="caution">
    <text evidence="2">The sequence shown here is derived from an EMBL/GenBank/DDBJ whole genome shotgun (WGS) entry which is preliminary data.</text>
</comment>
<reference evidence="2" key="1">
    <citation type="thesis" date="2021" institute="BYU ScholarsArchive" country="Provo, UT, USA">
        <title>Applications of and Algorithms for Genome Assembly and Genomic Analyses with an Emphasis on Marine Teleosts.</title>
        <authorList>
            <person name="Pickett B.D."/>
        </authorList>
    </citation>
    <scope>NUCLEOTIDE SEQUENCE</scope>
    <source>
        <strain evidence="2">HI-2016</strain>
    </source>
</reference>
<feature type="non-terminal residue" evidence="2">
    <location>
        <position position="416"/>
    </location>
</feature>
<protein>
    <submittedName>
        <fullName evidence="2">Uncharacterized protein</fullName>
    </submittedName>
</protein>
<dbReference type="EMBL" id="JAFBMS010000015">
    <property type="protein sequence ID" value="KAG9346763.1"/>
    <property type="molecule type" value="Genomic_DNA"/>
</dbReference>
<feature type="compositionally biased region" description="Polar residues" evidence="1">
    <location>
        <begin position="57"/>
        <end position="72"/>
    </location>
</feature>
<proteinExistence type="predicted"/>
<dbReference type="AlphaFoldDB" id="A0A8T2P059"/>
<feature type="compositionally biased region" description="Polar residues" evidence="1">
    <location>
        <begin position="400"/>
        <end position="410"/>
    </location>
</feature>
<dbReference type="Proteomes" id="UP000824540">
    <property type="component" value="Unassembled WGS sequence"/>
</dbReference>
<evidence type="ECO:0000256" key="1">
    <source>
        <dbReference type="SAM" id="MobiDB-lite"/>
    </source>
</evidence>
<accession>A0A8T2P059</accession>
<feature type="region of interest" description="Disordered" evidence="1">
    <location>
        <begin position="57"/>
        <end position="81"/>
    </location>
</feature>
<feature type="compositionally biased region" description="Acidic residues" evidence="1">
    <location>
        <begin position="375"/>
        <end position="386"/>
    </location>
</feature>
<dbReference type="OrthoDB" id="9933339at2759"/>